<reference evidence="2 3" key="1">
    <citation type="journal article" date="2014" name="Int. J. Syst. Evol. Microbiol.">
        <title>Complete genome sequence of Corynebacterium casei LMG S-19264T (=DSM 44701T), isolated from a smear-ripened cheese.</title>
        <authorList>
            <consortium name="US DOE Joint Genome Institute (JGI-PGF)"/>
            <person name="Walter F."/>
            <person name="Albersmeier A."/>
            <person name="Kalinowski J."/>
            <person name="Ruckert C."/>
        </authorList>
    </citation>
    <scope>NUCLEOTIDE SEQUENCE [LARGE SCALE GENOMIC DNA]</scope>
    <source>
        <strain evidence="2 3">CGMCC 1.15295</strain>
    </source>
</reference>
<dbReference type="InterPro" id="IPR036188">
    <property type="entry name" value="FAD/NAD-bd_sf"/>
</dbReference>
<dbReference type="InterPro" id="IPR006076">
    <property type="entry name" value="FAD-dep_OxRdtase"/>
</dbReference>
<dbReference type="SUPFAM" id="SSF54373">
    <property type="entry name" value="FAD-linked reductases, C-terminal domain"/>
    <property type="match status" value="1"/>
</dbReference>
<evidence type="ECO:0000259" key="1">
    <source>
        <dbReference type="Pfam" id="PF01266"/>
    </source>
</evidence>
<dbReference type="Gene3D" id="3.30.9.10">
    <property type="entry name" value="D-Amino Acid Oxidase, subunit A, domain 2"/>
    <property type="match status" value="1"/>
</dbReference>
<proteinExistence type="predicted"/>
<sequence>MNKKVIIIGGGIIGLCSAYYLQKEGNQVTIIDQSNMDGGASYVNAGYLSPSHIVPLSAPGVMKKGLKWMLNSASPLYIKPRLDSDFLKWTLAFNKSCNASHVNKAIPAIKDISLMSQDLYDDIKRDESFTFHYEKKGLLMLCQTEKMLEEEVETARLAKREGLDAEEISVKELEALEPNINLNVKGATFYKCDSHTTPQEFMDEMKAHLKAVGVTFYSNEKVEDLEVVNRKIVSIKTNNQTFKADEFVLAAGSWSHILSKKLGLKLLLQAGKGYRINTNQNTGIQIPSILAEAKVAVTPMNGFTRFAGTMEIAGINHNINRVRVEAIANAATRYYPEIKLTSEEKENAACGLRPVSPDGLPYIGKSSKCNNLTIAAGHAMMGWSMGTGTGKLVSEIISDKKTSLDMTMYLPDRKF</sequence>
<evidence type="ECO:0000313" key="3">
    <source>
        <dbReference type="Proteomes" id="UP000598120"/>
    </source>
</evidence>
<keyword evidence="3" id="KW-1185">Reference proteome</keyword>
<accession>A0A8J2TQM7</accession>
<dbReference type="GO" id="GO:0005737">
    <property type="term" value="C:cytoplasm"/>
    <property type="evidence" value="ECO:0007669"/>
    <property type="project" value="TreeGrafter"/>
</dbReference>
<dbReference type="SUPFAM" id="SSF51905">
    <property type="entry name" value="FAD/NAD(P)-binding domain"/>
    <property type="match status" value="1"/>
</dbReference>
<protein>
    <submittedName>
        <fullName evidence="2">D-amino acid dehydrogenase small subunit</fullName>
    </submittedName>
</protein>
<dbReference type="AlphaFoldDB" id="A0A8J2TQM7"/>
<dbReference type="RefSeq" id="WP_188605221.1">
    <property type="nucleotide sequence ID" value="NZ_BMIC01000001.1"/>
</dbReference>
<dbReference type="Gene3D" id="3.50.50.60">
    <property type="entry name" value="FAD/NAD(P)-binding domain"/>
    <property type="match status" value="2"/>
</dbReference>
<dbReference type="Pfam" id="PF01266">
    <property type="entry name" value="DAO"/>
    <property type="match status" value="1"/>
</dbReference>
<dbReference type="Proteomes" id="UP000598120">
    <property type="component" value="Unassembled WGS sequence"/>
</dbReference>
<evidence type="ECO:0000313" key="2">
    <source>
        <dbReference type="EMBL" id="GFZ81795.1"/>
    </source>
</evidence>
<dbReference type="PANTHER" id="PTHR13847">
    <property type="entry name" value="SARCOSINE DEHYDROGENASE-RELATED"/>
    <property type="match status" value="1"/>
</dbReference>
<dbReference type="EMBL" id="BMIC01000001">
    <property type="protein sequence ID" value="GFZ81795.1"/>
    <property type="molecule type" value="Genomic_DNA"/>
</dbReference>
<gene>
    <name evidence="2" type="ORF">GCM10011531_10130</name>
</gene>
<feature type="domain" description="FAD dependent oxidoreductase" evidence="1">
    <location>
        <begin position="4"/>
        <end position="395"/>
    </location>
</feature>
<name>A0A8J2TQM7_9FLAO</name>
<organism evidence="2 3">
    <name type="scientific">Aquaticitalea lipolytica</name>
    <dbReference type="NCBI Taxonomy" id="1247562"/>
    <lineage>
        <taxon>Bacteria</taxon>
        <taxon>Pseudomonadati</taxon>
        <taxon>Bacteroidota</taxon>
        <taxon>Flavobacteriia</taxon>
        <taxon>Flavobacteriales</taxon>
        <taxon>Flavobacteriaceae</taxon>
        <taxon>Aquaticitalea</taxon>
    </lineage>
</organism>
<comment type="caution">
    <text evidence="2">The sequence shown here is derived from an EMBL/GenBank/DDBJ whole genome shotgun (WGS) entry which is preliminary data.</text>
</comment>